<dbReference type="EMBL" id="PJQD01000081">
    <property type="protein sequence ID" value="POY71547.1"/>
    <property type="molecule type" value="Genomic_DNA"/>
</dbReference>
<feature type="region of interest" description="Disordered" evidence="2">
    <location>
        <begin position="255"/>
        <end position="297"/>
    </location>
</feature>
<accession>A0A2S5B443</accession>
<dbReference type="Gene3D" id="3.50.30.50">
    <property type="entry name" value="Putative cyclase"/>
    <property type="match status" value="1"/>
</dbReference>
<evidence type="ECO:0000313" key="4">
    <source>
        <dbReference type="Proteomes" id="UP000237144"/>
    </source>
</evidence>
<gene>
    <name evidence="3" type="ORF">BMF94_5434</name>
</gene>
<evidence type="ECO:0008006" key="5">
    <source>
        <dbReference type="Google" id="ProtNLM"/>
    </source>
</evidence>
<feature type="non-terminal residue" evidence="3">
    <location>
        <position position="1"/>
    </location>
</feature>
<dbReference type="GO" id="GO:0004061">
    <property type="term" value="F:arylformamidase activity"/>
    <property type="evidence" value="ECO:0007669"/>
    <property type="project" value="InterPro"/>
</dbReference>
<reference evidence="3 4" key="1">
    <citation type="journal article" date="2018" name="Front. Microbiol.">
        <title>Prospects for Fungal Bioremediation of Acidic Radioactive Waste Sites: Characterization and Genome Sequence of Rhodotorula taiwanensis MD1149.</title>
        <authorList>
            <person name="Tkavc R."/>
            <person name="Matrosova V.Y."/>
            <person name="Grichenko O.E."/>
            <person name="Gostincar C."/>
            <person name="Volpe R.P."/>
            <person name="Klimenkova P."/>
            <person name="Gaidamakova E.K."/>
            <person name="Zhou C.E."/>
            <person name="Stewart B.J."/>
            <person name="Lyman M.G."/>
            <person name="Malfatti S.A."/>
            <person name="Rubinfeld B."/>
            <person name="Courtot M."/>
            <person name="Singh J."/>
            <person name="Dalgard C.L."/>
            <person name="Hamilton T."/>
            <person name="Frey K.G."/>
            <person name="Gunde-Cimerman N."/>
            <person name="Dugan L."/>
            <person name="Daly M.J."/>
        </authorList>
    </citation>
    <scope>NUCLEOTIDE SEQUENCE [LARGE SCALE GENOMIC DNA]</scope>
    <source>
        <strain evidence="3 4">MD1149</strain>
    </source>
</reference>
<dbReference type="Proteomes" id="UP000237144">
    <property type="component" value="Unassembled WGS sequence"/>
</dbReference>
<evidence type="ECO:0000256" key="1">
    <source>
        <dbReference type="ARBA" id="ARBA00007865"/>
    </source>
</evidence>
<dbReference type="InterPro" id="IPR007325">
    <property type="entry name" value="KFase/CYL"/>
</dbReference>
<proteinExistence type="inferred from homology"/>
<organism evidence="3 4">
    <name type="scientific">Rhodotorula taiwanensis</name>
    <dbReference type="NCBI Taxonomy" id="741276"/>
    <lineage>
        <taxon>Eukaryota</taxon>
        <taxon>Fungi</taxon>
        <taxon>Dikarya</taxon>
        <taxon>Basidiomycota</taxon>
        <taxon>Pucciniomycotina</taxon>
        <taxon>Microbotryomycetes</taxon>
        <taxon>Sporidiobolales</taxon>
        <taxon>Sporidiobolaceae</taxon>
        <taxon>Rhodotorula</taxon>
    </lineage>
</organism>
<dbReference type="Pfam" id="PF04199">
    <property type="entry name" value="Cyclase"/>
    <property type="match status" value="1"/>
</dbReference>
<evidence type="ECO:0000313" key="3">
    <source>
        <dbReference type="EMBL" id="POY71547.1"/>
    </source>
</evidence>
<dbReference type="OrthoDB" id="5396at2759"/>
<dbReference type="PANTHER" id="PTHR34861">
    <property type="match status" value="1"/>
</dbReference>
<dbReference type="GO" id="GO:0019441">
    <property type="term" value="P:L-tryptophan catabolic process to kynurenine"/>
    <property type="evidence" value="ECO:0007669"/>
    <property type="project" value="InterPro"/>
</dbReference>
<sequence length="357" mass="38698">KARPAFDALPLRPEHPYASAWGLYGDEDEAGTLNALGPELVCQGLSEIRTARVFSLALPLTVPRTPMNPARRPPKHDLICKGHANDDTLTLNTQASSHWDGLRHYPYQQSGLFYNGTTQASISRASSTQLGVQNLAERPIVTSAVLIDFARYASAHGISYSAFTARRVTLVELELALRAQNAHVRSGDVLLIRFGWTEQYLGLSPTEQEALGNRTGDERAHVGVDARTDQIARWIWDEGVIAVASDTNAFEAQPFARFGPSPRRPSAVTDSPHRVESLRTDEDGGATAPASGAQSKERVAMHEVLLSGWGMPIGELWDLEGVADECARTGRYRFCLSSAPINLPGGVATPPNAIAIL</sequence>
<dbReference type="InterPro" id="IPR037175">
    <property type="entry name" value="KFase_sf"/>
</dbReference>
<comment type="similarity">
    <text evidence="1">Belongs to the Cyclase 1 superfamily.</text>
</comment>
<protein>
    <recommendedName>
        <fullName evidence="5">Cyclase</fullName>
    </recommendedName>
</protein>
<feature type="compositionally biased region" description="Basic and acidic residues" evidence="2">
    <location>
        <begin position="271"/>
        <end position="282"/>
    </location>
</feature>
<dbReference type="PANTHER" id="PTHR34861:SF11">
    <property type="entry name" value="CYCLASE"/>
    <property type="match status" value="1"/>
</dbReference>
<comment type="caution">
    <text evidence="3">The sequence shown here is derived from an EMBL/GenBank/DDBJ whole genome shotgun (WGS) entry which is preliminary data.</text>
</comment>
<dbReference type="STRING" id="741276.A0A2S5B443"/>
<dbReference type="AlphaFoldDB" id="A0A2S5B443"/>
<evidence type="ECO:0000256" key="2">
    <source>
        <dbReference type="SAM" id="MobiDB-lite"/>
    </source>
</evidence>
<name>A0A2S5B443_9BASI</name>
<keyword evidence="4" id="KW-1185">Reference proteome</keyword>
<dbReference type="SUPFAM" id="SSF102198">
    <property type="entry name" value="Putative cyclase"/>
    <property type="match status" value="1"/>
</dbReference>